<evidence type="ECO:0000256" key="4">
    <source>
        <dbReference type="ARBA" id="ARBA00023125"/>
    </source>
</evidence>
<evidence type="ECO:0000313" key="9">
    <source>
        <dbReference type="EMBL" id="AFL52944.1"/>
    </source>
</evidence>
<feature type="domain" description="RNA polymerase sigma-70 region 2" evidence="7">
    <location>
        <begin position="121"/>
        <end position="183"/>
    </location>
</feature>
<keyword evidence="3" id="KW-0731">Sigma factor</keyword>
<dbReference type="GO" id="GO:0003677">
    <property type="term" value="F:DNA binding"/>
    <property type="evidence" value="ECO:0007669"/>
    <property type="project" value="UniProtKB-KW"/>
</dbReference>
<dbReference type="AlphaFoldDB" id="I3XAN8"/>
<dbReference type="SUPFAM" id="SSF88946">
    <property type="entry name" value="Sigma2 domain of RNA polymerase sigma factors"/>
    <property type="match status" value="1"/>
</dbReference>
<dbReference type="InterPro" id="IPR014284">
    <property type="entry name" value="RNA_pol_sigma-70_dom"/>
</dbReference>
<evidence type="ECO:0000259" key="7">
    <source>
        <dbReference type="Pfam" id="PF04542"/>
    </source>
</evidence>
<dbReference type="SUPFAM" id="SSF88659">
    <property type="entry name" value="Sigma3 and sigma4 domains of RNA polymerase sigma factors"/>
    <property type="match status" value="1"/>
</dbReference>
<evidence type="ECO:0000256" key="1">
    <source>
        <dbReference type="ARBA" id="ARBA00010641"/>
    </source>
</evidence>
<dbReference type="InterPro" id="IPR036388">
    <property type="entry name" value="WH-like_DNA-bd_sf"/>
</dbReference>
<keyword evidence="2" id="KW-0805">Transcription regulation</keyword>
<dbReference type="Pfam" id="PF08281">
    <property type="entry name" value="Sigma70_r4_2"/>
    <property type="match status" value="1"/>
</dbReference>
<evidence type="ECO:0000256" key="5">
    <source>
        <dbReference type="ARBA" id="ARBA00023163"/>
    </source>
</evidence>
<reference evidence="9 10" key="1">
    <citation type="journal article" date="2012" name="J. Bacteriol.">
        <title>Complete genome sequence of the broad-host-range strain Sinorhizobium fredii USDA257.</title>
        <authorList>
            <person name="Schuldes J."/>
            <person name="Rodriguez Orbegoso M."/>
            <person name="Schmeisser C."/>
            <person name="Krishnan H.B."/>
            <person name="Daniel R."/>
            <person name="Streit W.R."/>
        </authorList>
    </citation>
    <scope>NUCLEOTIDE SEQUENCE [LARGE SCALE GENOMIC DNA]</scope>
    <source>
        <strain evidence="9 10">USDA 257</strain>
    </source>
</reference>
<feature type="region of interest" description="Disordered" evidence="6">
    <location>
        <begin position="59"/>
        <end position="90"/>
    </location>
</feature>
<feature type="compositionally biased region" description="Basic and acidic residues" evidence="6">
    <location>
        <begin position="69"/>
        <end position="90"/>
    </location>
</feature>
<protein>
    <submittedName>
        <fullName evidence="9">RNA polymerase sigma factor, ECF subfamily protein</fullName>
    </submittedName>
</protein>
<feature type="domain" description="RNA polymerase sigma factor 70 region 4 type 2" evidence="8">
    <location>
        <begin position="208"/>
        <end position="258"/>
    </location>
</feature>
<dbReference type="Gene3D" id="1.10.10.10">
    <property type="entry name" value="Winged helix-like DNA-binding domain superfamily/Winged helix DNA-binding domain"/>
    <property type="match status" value="1"/>
</dbReference>
<dbReference type="NCBIfam" id="NF009165">
    <property type="entry name" value="PRK12512.1"/>
    <property type="match status" value="1"/>
</dbReference>
<dbReference type="InterPro" id="IPR013325">
    <property type="entry name" value="RNA_pol_sigma_r2"/>
</dbReference>
<dbReference type="PANTHER" id="PTHR43133:SF58">
    <property type="entry name" value="ECF RNA POLYMERASE SIGMA FACTOR SIGD"/>
    <property type="match status" value="1"/>
</dbReference>
<sequence>MSSLHVDGSRAPLVSGRTKPRSPPMGEMLHSHPTRFREHGSARDHVDFGLTRPKIMNVIGDGKSAPASRRKEICGPRCNKRSDPANREEVQVDDSDLARLFRAALAGDERAYGDFLHAAAELVRVWARRRTAWGGLDPEDIVQETLLAIHVKRHTWRTDGPVAPWLYAIAKHKLVDAIRRLGRNPTVEISELEGQFAAEEAETVKDWEIDRALEMLTPGQRSVVTAISVEGRTIAEAARSLDMNETAVRVALHRGLAAIARRFGRD</sequence>
<dbReference type="GO" id="GO:0016987">
    <property type="term" value="F:sigma factor activity"/>
    <property type="evidence" value="ECO:0007669"/>
    <property type="project" value="UniProtKB-KW"/>
</dbReference>
<dbReference type="NCBIfam" id="TIGR02937">
    <property type="entry name" value="sigma70-ECF"/>
    <property type="match status" value="1"/>
</dbReference>
<dbReference type="HOGENOM" id="CLU_1045443_0_0_5"/>
<dbReference type="InterPro" id="IPR007627">
    <property type="entry name" value="RNA_pol_sigma70_r2"/>
</dbReference>
<keyword evidence="4" id="KW-0238">DNA-binding</keyword>
<comment type="similarity">
    <text evidence="1">Belongs to the sigma-70 factor family. ECF subfamily.</text>
</comment>
<evidence type="ECO:0000256" key="2">
    <source>
        <dbReference type="ARBA" id="ARBA00023015"/>
    </source>
</evidence>
<organism evidence="9 10">
    <name type="scientific">Sinorhizobium fredii (strain USDA 257)</name>
    <dbReference type="NCBI Taxonomy" id="1185652"/>
    <lineage>
        <taxon>Bacteria</taxon>
        <taxon>Pseudomonadati</taxon>
        <taxon>Pseudomonadota</taxon>
        <taxon>Alphaproteobacteria</taxon>
        <taxon>Hyphomicrobiales</taxon>
        <taxon>Rhizobiaceae</taxon>
        <taxon>Sinorhizobium/Ensifer group</taxon>
        <taxon>Sinorhizobium</taxon>
    </lineage>
</organism>
<evidence type="ECO:0000256" key="6">
    <source>
        <dbReference type="SAM" id="MobiDB-lite"/>
    </source>
</evidence>
<accession>I3XAN8</accession>
<gene>
    <name evidence="9" type="primary">rpoE7</name>
    <name evidence="9" type="ORF">USDA257_c44060</name>
</gene>
<dbReference type="InterPro" id="IPR013249">
    <property type="entry name" value="RNA_pol_sigma70_r4_t2"/>
</dbReference>
<dbReference type="GO" id="GO:0006352">
    <property type="term" value="P:DNA-templated transcription initiation"/>
    <property type="evidence" value="ECO:0007669"/>
    <property type="project" value="InterPro"/>
</dbReference>
<evidence type="ECO:0000256" key="3">
    <source>
        <dbReference type="ARBA" id="ARBA00023082"/>
    </source>
</evidence>
<dbReference type="PATRIC" id="fig|1185652.3.peg.4572"/>
<feature type="region of interest" description="Disordered" evidence="6">
    <location>
        <begin position="1"/>
        <end position="29"/>
    </location>
</feature>
<dbReference type="EMBL" id="CP003563">
    <property type="protein sequence ID" value="AFL52944.1"/>
    <property type="molecule type" value="Genomic_DNA"/>
</dbReference>
<proteinExistence type="inferred from homology"/>
<dbReference type="STRING" id="1185652.USDA257_c44060"/>
<keyword evidence="5" id="KW-0804">Transcription</keyword>
<dbReference type="InterPro" id="IPR039425">
    <property type="entry name" value="RNA_pol_sigma-70-like"/>
</dbReference>
<dbReference type="Pfam" id="PF04542">
    <property type="entry name" value="Sigma70_r2"/>
    <property type="match status" value="1"/>
</dbReference>
<evidence type="ECO:0000259" key="8">
    <source>
        <dbReference type="Pfam" id="PF08281"/>
    </source>
</evidence>
<dbReference type="KEGG" id="sfd:USDA257_c44060"/>
<evidence type="ECO:0000313" key="10">
    <source>
        <dbReference type="Proteomes" id="UP000006180"/>
    </source>
</evidence>
<name>I3XAN8_SINF2</name>
<dbReference type="Gene3D" id="1.10.1740.10">
    <property type="match status" value="1"/>
</dbReference>
<dbReference type="eggNOG" id="COG1595">
    <property type="taxonomic scope" value="Bacteria"/>
</dbReference>
<dbReference type="PANTHER" id="PTHR43133">
    <property type="entry name" value="RNA POLYMERASE ECF-TYPE SIGMA FACTO"/>
    <property type="match status" value="1"/>
</dbReference>
<dbReference type="Proteomes" id="UP000006180">
    <property type="component" value="Chromosome"/>
</dbReference>
<dbReference type="InterPro" id="IPR013324">
    <property type="entry name" value="RNA_pol_sigma_r3/r4-like"/>
</dbReference>